<proteinExistence type="predicted"/>
<evidence type="ECO:0000313" key="15">
    <source>
        <dbReference type="Proteomes" id="UP001516023"/>
    </source>
</evidence>
<evidence type="ECO:0000259" key="13">
    <source>
        <dbReference type="PROSITE" id="PS50011"/>
    </source>
</evidence>
<keyword evidence="9 12" id="KW-0472">Membrane</keyword>
<dbReference type="PROSITE" id="PS00109">
    <property type="entry name" value="PROTEIN_KINASE_TYR"/>
    <property type="match status" value="1"/>
</dbReference>
<keyword evidence="7" id="KW-0067">ATP-binding</keyword>
<keyword evidence="5" id="KW-0547">Nucleotide-binding</keyword>
<dbReference type="InterPro" id="IPR000719">
    <property type="entry name" value="Prot_kinase_dom"/>
</dbReference>
<reference evidence="14 15" key="1">
    <citation type="journal article" date="2020" name="G3 (Bethesda)">
        <title>Improved Reference Genome for Cyclotella cryptica CCMP332, a Model for Cell Wall Morphogenesis, Salinity Adaptation, and Lipid Production in Diatoms (Bacillariophyta).</title>
        <authorList>
            <person name="Roberts W.R."/>
            <person name="Downey K.M."/>
            <person name="Ruck E.C."/>
            <person name="Traller J.C."/>
            <person name="Alverson A.J."/>
        </authorList>
    </citation>
    <scope>NUCLEOTIDE SEQUENCE [LARGE SCALE GENOMIC DNA]</scope>
    <source>
        <strain evidence="14 15">CCMP332</strain>
    </source>
</reference>
<dbReference type="GO" id="GO:0004674">
    <property type="term" value="F:protein serine/threonine kinase activity"/>
    <property type="evidence" value="ECO:0007669"/>
    <property type="project" value="UniProtKB-KW"/>
</dbReference>
<accession>A0ABD3QDU8</accession>
<feature type="transmembrane region" description="Helical" evidence="12">
    <location>
        <begin position="1093"/>
        <end position="1112"/>
    </location>
</feature>
<evidence type="ECO:0000256" key="4">
    <source>
        <dbReference type="ARBA" id="ARBA00022692"/>
    </source>
</evidence>
<dbReference type="PANTHER" id="PTHR24345">
    <property type="entry name" value="SERINE/THREONINE-PROTEIN KINASE PLK"/>
    <property type="match status" value="1"/>
</dbReference>
<dbReference type="SUPFAM" id="SSF56112">
    <property type="entry name" value="Protein kinase-like (PK-like)"/>
    <property type="match status" value="1"/>
</dbReference>
<dbReference type="AlphaFoldDB" id="A0ABD3QDU8"/>
<feature type="domain" description="Protein kinase" evidence="13">
    <location>
        <begin position="140"/>
        <end position="528"/>
    </location>
</feature>
<keyword evidence="4 12" id="KW-0812">Transmembrane</keyword>
<feature type="transmembrane region" description="Helical" evidence="12">
    <location>
        <begin position="1192"/>
        <end position="1210"/>
    </location>
</feature>
<dbReference type="Proteomes" id="UP001516023">
    <property type="component" value="Unassembled WGS sequence"/>
</dbReference>
<keyword evidence="3" id="KW-0808">Transferase</keyword>
<evidence type="ECO:0000256" key="8">
    <source>
        <dbReference type="ARBA" id="ARBA00022989"/>
    </source>
</evidence>
<comment type="subcellular location">
    <subcellularLocation>
        <location evidence="1">Membrane</location>
    </subcellularLocation>
</comment>
<comment type="caution">
    <text evidence="14">The sequence shown here is derived from an EMBL/GenBank/DDBJ whole genome shotgun (WGS) entry which is preliminary data.</text>
</comment>
<dbReference type="PANTHER" id="PTHR24345:SF91">
    <property type="entry name" value="SERINE_THREONINE-PROTEIN KINASE PLK4"/>
    <property type="match status" value="1"/>
</dbReference>
<dbReference type="InterPro" id="IPR013057">
    <property type="entry name" value="AA_transpt_TM"/>
</dbReference>
<evidence type="ECO:0000313" key="14">
    <source>
        <dbReference type="EMBL" id="KAL3798026.1"/>
    </source>
</evidence>
<evidence type="ECO:0000256" key="10">
    <source>
        <dbReference type="SAM" id="Coils"/>
    </source>
</evidence>
<keyword evidence="6" id="KW-0418">Kinase</keyword>
<keyword evidence="8 12" id="KW-1133">Transmembrane helix</keyword>
<dbReference type="Pfam" id="PF00069">
    <property type="entry name" value="Pkinase"/>
    <property type="match status" value="1"/>
</dbReference>
<evidence type="ECO:0000256" key="11">
    <source>
        <dbReference type="SAM" id="MobiDB-lite"/>
    </source>
</evidence>
<gene>
    <name evidence="14" type="ORF">HJC23_012317</name>
</gene>
<dbReference type="InterPro" id="IPR008266">
    <property type="entry name" value="Tyr_kinase_AS"/>
</dbReference>
<evidence type="ECO:0000256" key="1">
    <source>
        <dbReference type="ARBA" id="ARBA00004370"/>
    </source>
</evidence>
<organism evidence="14 15">
    <name type="scientific">Cyclotella cryptica</name>
    <dbReference type="NCBI Taxonomy" id="29204"/>
    <lineage>
        <taxon>Eukaryota</taxon>
        <taxon>Sar</taxon>
        <taxon>Stramenopiles</taxon>
        <taxon>Ochrophyta</taxon>
        <taxon>Bacillariophyta</taxon>
        <taxon>Coscinodiscophyceae</taxon>
        <taxon>Thalassiosirophycidae</taxon>
        <taxon>Stephanodiscales</taxon>
        <taxon>Stephanodiscaceae</taxon>
        <taxon>Cyclotella</taxon>
    </lineage>
</organism>
<dbReference type="Gene3D" id="1.10.510.10">
    <property type="entry name" value="Transferase(Phosphotransferase) domain 1"/>
    <property type="match status" value="1"/>
</dbReference>
<feature type="transmembrane region" description="Helical" evidence="12">
    <location>
        <begin position="1216"/>
        <end position="1235"/>
    </location>
</feature>
<dbReference type="PROSITE" id="PS50011">
    <property type="entry name" value="PROTEIN_KINASE_DOM"/>
    <property type="match status" value="1"/>
</dbReference>
<feature type="region of interest" description="Disordered" evidence="11">
    <location>
        <begin position="991"/>
        <end position="1053"/>
    </location>
</feature>
<evidence type="ECO:0000256" key="6">
    <source>
        <dbReference type="ARBA" id="ARBA00022777"/>
    </source>
</evidence>
<keyword evidence="10" id="KW-0175">Coiled coil</keyword>
<dbReference type="InterPro" id="IPR011009">
    <property type="entry name" value="Kinase-like_dom_sf"/>
</dbReference>
<dbReference type="Pfam" id="PF01490">
    <property type="entry name" value="Aa_trans"/>
    <property type="match status" value="1"/>
</dbReference>
<feature type="compositionally biased region" description="Low complexity" evidence="11">
    <location>
        <begin position="1039"/>
        <end position="1048"/>
    </location>
</feature>
<evidence type="ECO:0000256" key="5">
    <source>
        <dbReference type="ARBA" id="ARBA00022741"/>
    </source>
</evidence>
<keyword evidence="15" id="KW-1185">Reference proteome</keyword>
<dbReference type="GO" id="GO:0005524">
    <property type="term" value="F:ATP binding"/>
    <property type="evidence" value="ECO:0007669"/>
    <property type="project" value="UniProtKB-KW"/>
</dbReference>
<protein>
    <recommendedName>
        <fullName evidence="13">Protein kinase domain-containing protein</fullName>
    </recommendedName>
</protein>
<keyword evidence="2" id="KW-0723">Serine/threonine-protein kinase</keyword>
<feature type="compositionally biased region" description="Basic residues" evidence="11">
    <location>
        <begin position="1019"/>
        <end position="1037"/>
    </location>
</feature>
<dbReference type="GO" id="GO:0016020">
    <property type="term" value="C:membrane"/>
    <property type="evidence" value="ECO:0007669"/>
    <property type="project" value="UniProtKB-SubCell"/>
</dbReference>
<evidence type="ECO:0000256" key="7">
    <source>
        <dbReference type="ARBA" id="ARBA00022840"/>
    </source>
</evidence>
<feature type="compositionally biased region" description="Basic and acidic residues" evidence="11">
    <location>
        <begin position="991"/>
        <end position="1005"/>
    </location>
</feature>
<evidence type="ECO:0000256" key="9">
    <source>
        <dbReference type="ARBA" id="ARBA00023136"/>
    </source>
</evidence>
<dbReference type="EMBL" id="JABMIG020000049">
    <property type="protein sequence ID" value="KAL3798026.1"/>
    <property type="molecule type" value="Genomic_DNA"/>
</dbReference>
<evidence type="ECO:0000256" key="3">
    <source>
        <dbReference type="ARBA" id="ARBA00022679"/>
    </source>
</evidence>
<name>A0ABD3QDU8_9STRA</name>
<sequence>MQFNSNSDFPASHLPKEQWGIVAQPPIPFGEAKFVPCACITTRILISVDNVLAGVGLDDDVLTDAGSKHIVAVGGVNYLVQTAKGVLVRTPTPTLTQYGQNGAAWSDSSDSSVDGDEQGDGAMPQSHGADEGPQLGERAYWLRRTLRAAIYGQVRYGVTLRKLCPPVQLLLPGISSPAELATVEWEATPEGVAVKEMSWDHIHSQRHRLAEDPIKEIAAMQHLENWFRTEYIHQQQQEEEEEQLRQQQQHQILQQHNFMNINAQLSGMNLAHQSAAPNISQFTSGGFSGIGNSMNQYRDFSNAALSQSSQGRRPCTMLEAHVMVALDSLTDGRNLYCVMPYCSGGELFDVLEKKTRFSEPEARYWMRQLLQGLMTLKEAGICHRDLSLENLLVHGNNALIIDMGMCLRVPVMDTSTKRRFLITPQGTCGKWHYMSPEICSNSGPFDGHAVDLWAAGVILFLMLTGYPPWEKPVLSDERFRYMTNGYLVHMLTEWKTGLTADAMDLLQRMFWLDPTDRLSLVQVSKPFLGHRPSYPSRVTPSPFLSAFGLTPKMRIGFQTLAITFCAFGSQSFAPPATHISSVSVRRWSQALSSASSSDLSGLLNEYKSAASPVSTSASSVPSPPVTAVVTPQVDDFAESSMRSLTDAVTAATDAADAAAQAAASAMAAASQTAATTKAAVATAATSNIQTIPGGVKILPGGFQFKPPQQAVDATDRIGESFATLKANFISGVGSMKVDSADTSRSFDFDLNSLSASPIVPAIVDSLHLKEYGGWYVAAAMAITASQQRAAGREEASLQFETELELARQKANEAASAAGLAAEGARMAKSLAMKMEKSSGQDAGKSILESSRMKQIQMEKELMEKELGSLKSQVTSLQMQLKKIESSTKTMPKNDTYKSEIEEEYPTKVTMERDPEEDSRIVELLKEMDEENKQKKLMIREQLETKREEEAKYVAEQKAKAEAEQLAKEEAARLEAEAAKVEAEKMAKEVEDAQSKAEEAKIKSVEKGASAKKVGPTPKKAVKKAAKSKGKSVTKKISKSPDSPSPAASNEWHSLSDATLNRKTVAEITAYLTERGVTGMLGLPGAFAGTGHTVGMALLLVAATFLAHGLVLLSKSATAASLPSSFYSVAAAAVPRYTVLIDLAVALKCFGVATGYLITISDSMVDALDHLLLTGDPYKDNTFLIRLFLSRRFWVVGALLSVLPFSFYRTLDELKRASALALVFVVLLVAMIVLYAHGIADPCVHVYEDECRGDVVPLTDFASTVSKIPVFVLEAVRGLL</sequence>
<evidence type="ECO:0000256" key="12">
    <source>
        <dbReference type="SAM" id="Phobius"/>
    </source>
</evidence>
<feature type="coiled-coil region" evidence="10">
    <location>
        <begin position="852"/>
        <end position="879"/>
    </location>
</feature>
<evidence type="ECO:0000256" key="2">
    <source>
        <dbReference type="ARBA" id="ARBA00022527"/>
    </source>
</evidence>
<feature type="region of interest" description="Disordered" evidence="11">
    <location>
        <begin position="98"/>
        <end position="133"/>
    </location>
</feature>